<accession>A0ABP5LQT8</accession>
<evidence type="ECO:0000313" key="4">
    <source>
        <dbReference type="Proteomes" id="UP001422759"/>
    </source>
</evidence>
<evidence type="ECO:0000259" key="1">
    <source>
        <dbReference type="Pfam" id="PF09664"/>
    </source>
</evidence>
<dbReference type="Proteomes" id="UP001422759">
    <property type="component" value="Unassembled WGS sequence"/>
</dbReference>
<dbReference type="InterPro" id="IPR024466">
    <property type="entry name" value="CHP02679_N"/>
</dbReference>
<evidence type="ECO:0000259" key="2">
    <source>
        <dbReference type="Pfam" id="PF11796"/>
    </source>
</evidence>
<dbReference type="RefSeq" id="WP_344468037.1">
    <property type="nucleotide sequence ID" value="NZ_BAAANT010000033.1"/>
</dbReference>
<name>A0ABP5LQT8_9ACTN</name>
<organism evidence="3 4">
    <name type="scientific">Kitasatospora kazusensis</name>
    <dbReference type="NCBI Taxonomy" id="407974"/>
    <lineage>
        <taxon>Bacteria</taxon>
        <taxon>Bacillati</taxon>
        <taxon>Actinomycetota</taxon>
        <taxon>Actinomycetes</taxon>
        <taxon>Kitasatosporales</taxon>
        <taxon>Streptomycetaceae</taxon>
        <taxon>Kitasatospora</taxon>
    </lineage>
</organism>
<dbReference type="Pfam" id="PF09664">
    <property type="entry name" value="DUF2399"/>
    <property type="match status" value="1"/>
</dbReference>
<dbReference type="Pfam" id="PF11796">
    <property type="entry name" value="DUF3323"/>
    <property type="match status" value="1"/>
</dbReference>
<gene>
    <name evidence="3" type="ORF">GCM10009760_48320</name>
</gene>
<feature type="domain" description="Conserved hypothetical protein CHP02679 N terminus" evidence="2">
    <location>
        <begin position="30"/>
        <end position="232"/>
    </location>
</feature>
<dbReference type="InterPro" id="IPR024465">
    <property type="entry name" value="DUF2399"/>
</dbReference>
<evidence type="ECO:0008006" key="5">
    <source>
        <dbReference type="Google" id="ProtNLM"/>
    </source>
</evidence>
<dbReference type="InterPro" id="IPR013495">
    <property type="entry name" value="CHP02679"/>
</dbReference>
<feature type="domain" description="DUF2399" evidence="1">
    <location>
        <begin position="253"/>
        <end position="402"/>
    </location>
</feature>
<dbReference type="EMBL" id="BAAANT010000033">
    <property type="protein sequence ID" value="GAA2152116.1"/>
    <property type="molecule type" value="Genomic_DNA"/>
</dbReference>
<comment type="caution">
    <text evidence="3">The sequence shown here is derived from an EMBL/GenBank/DDBJ whole genome shotgun (WGS) entry which is preliminary data.</text>
</comment>
<reference evidence="4" key="1">
    <citation type="journal article" date="2019" name="Int. J. Syst. Evol. Microbiol.">
        <title>The Global Catalogue of Microorganisms (GCM) 10K type strain sequencing project: providing services to taxonomists for standard genome sequencing and annotation.</title>
        <authorList>
            <consortium name="The Broad Institute Genomics Platform"/>
            <consortium name="The Broad Institute Genome Sequencing Center for Infectious Disease"/>
            <person name="Wu L."/>
            <person name="Ma J."/>
        </authorList>
    </citation>
    <scope>NUCLEOTIDE SEQUENCE [LARGE SCALE GENOMIC DNA]</scope>
    <source>
        <strain evidence="4">JCM 14560</strain>
    </source>
</reference>
<keyword evidence="4" id="KW-1185">Reference proteome</keyword>
<dbReference type="NCBIfam" id="TIGR02679">
    <property type="entry name" value="TIGR02679 family protein"/>
    <property type="match status" value="1"/>
</dbReference>
<protein>
    <recommendedName>
        <fullName evidence="5">TIGR02679 family protein</fullName>
    </recommendedName>
</protein>
<proteinExistence type="predicted"/>
<evidence type="ECO:0000313" key="3">
    <source>
        <dbReference type="EMBL" id="GAA2152116.1"/>
    </source>
</evidence>
<sequence length="410" mass="43236">MTDRHPLDLPGLRPLWSAVHDRLSTGRPVSRVRSGPLDEAGREALADLLGLDRLPGAEPAIPLAALDGAVRDACGRPLRDVVAVILGPIHDRAAERERKTGQRDALWGWLAGHEVVTAQPALLEWVGQLRTNGLAEGSPDRTRDLLAAALRVLAALPAGGEPLPVLAARLLDGDSHALDDGTRLSSLVLRALAALYGTDVPDGAEGRRALWGRAGVADDELSATVLVVGLRPGGDGPVARISRICAGAGHPVSLTLAQLRAPGEFSGSPGPVHVTENPSVLALALQRFGRHCPPLVCTSGWPNTAVIHLLRRLADEGASLRYHGDFDGEGIRIAAHVLARTGAAPWRMATDDYRAAAPRVPAGPDPGRLTPAPWDRALADAMAELRTAVVEEVVADLLLDDLAEHRHGVQ</sequence>